<dbReference type="AlphaFoldDB" id="A2SIV3"/>
<dbReference type="Pfam" id="PF00512">
    <property type="entry name" value="HisKA"/>
    <property type="match status" value="1"/>
</dbReference>
<dbReference type="EC" id="2.7.13.3" evidence="2"/>
<proteinExistence type="predicted"/>
<name>A2SIV3_METPP</name>
<dbReference type="PANTHER" id="PTHR43065">
    <property type="entry name" value="SENSOR HISTIDINE KINASE"/>
    <property type="match status" value="1"/>
</dbReference>
<comment type="catalytic activity">
    <reaction evidence="1">
        <text>ATP + protein L-histidine = ADP + protein N-phospho-L-histidine.</text>
        <dbReference type="EC" id="2.7.13.3"/>
    </reaction>
</comment>
<evidence type="ECO:0000256" key="5">
    <source>
        <dbReference type="ARBA" id="ARBA00022741"/>
    </source>
</evidence>
<keyword evidence="8" id="KW-0902">Two-component regulatory system</keyword>
<dbReference type="PANTHER" id="PTHR43065:SF10">
    <property type="entry name" value="PEROXIDE STRESS-ACTIVATED HISTIDINE KINASE MAK3"/>
    <property type="match status" value="1"/>
</dbReference>
<dbReference type="SUPFAM" id="SSF55874">
    <property type="entry name" value="ATPase domain of HSP90 chaperone/DNA topoisomerase II/histidine kinase"/>
    <property type="match status" value="1"/>
</dbReference>
<evidence type="ECO:0000256" key="1">
    <source>
        <dbReference type="ARBA" id="ARBA00000085"/>
    </source>
</evidence>
<dbReference type="KEGG" id="mpt:Mpe_A2537"/>
<accession>A2SIV3</accession>
<dbReference type="CDD" id="cd00082">
    <property type="entry name" value="HisKA"/>
    <property type="match status" value="1"/>
</dbReference>
<protein>
    <recommendedName>
        <fullName evidence="2">histidine kinase</fullName>
        <ecNumber evidence="2">2.7.13.3</ecNumber>
    </recommendedName>
</protein>
<dbReference type="Pfam" id="PF02518">
    <property type="entry name" value="HATPase_c"/>
    <property type="match status" value="1"/>
</dbReference>
<dbReference type="SMART" id="SM00387">
    <property type="entry name" value="HATPase_c"/>
    <property type="match status" value="1"/>
</dbReference>
<dbReference type="EMBL" id="CP000555">
    <property type="protein sequence ID" value="ABM95492.1"/>
    <property type="molecule type" value="Genomic_DNA"/>
</dbReference>
<keyword evidence="3" id="KW-0597">Phosphoprotein</keyword>
<dbReference type="SUPFAM" id="SSF47384">
    <property type="entry name" value="Homodimeric domain of signal transducing histidine kinase"/>
    <property type="match status" value="1"/>
</dbReference>
<dbReference type="SMART" id="SM00388">
    <property type="entry name" value="HisKA"/>
    <property type="match status" value="1"/>
</dbReference>
<feature type="domain" description="Histidine kinase" evidence="9">
    <location>
        <begin position="7"/>
        <end position="223"/>
    </location>
</feature>
<dbReference type="InterPro" id="IPR005467">
    <property type="entry name" value="His_kinase_dom"/>
</dbReference>
<dbReference type="PRINTS" id="PR00344">
    <property type="entry name" value="BCTRLSENSOR"/>
</dbReference>
<evidence type="ECO:0000256" key="6">
    <source>
        <dbReference type="ARBA" id="ARBA00022777"/>
    </source>
</evidence>
<keyword evidence="5" id="KW-0547">Nucleotide-binding</keyword>
<evidence type="ECO:0000256" key="7">
    <source>
        <dbReference type="ARBA" id="ARBA00022840"/>
    </source>
</evidence>
<dbReference type="HOGENOM" id="CLU_000445_89_1_4"/>
<dbReference type="Gene3D" id="3.30.565.10">
    <property type="entry name" value="Histidine kinase-like ATPase, C-terminal domain"/>
    <property type="match status" value="1"/>
</dbReference>
<evidence type="ECO:0000313" key="11">
    <source>
        <dbReference type="Proteomes" id="UP000000366"/>
    </source>
</evidence>
<dbReference type="Gene3D" id="1.10.287.130">
    <property type="match status" value="1"/>
</dbReference>
<gene>
    <name evidence="10" type="ordered locus">Mpe_A2537</name>
</gene>
<reference evidence="10 11" key="1">
    <citation type="journal article" date="2007" name="J. Bacteriol.">
        <title>Whole-genome analysis of the methyl tert-butyl ether-degrading beta-proteobacterium Methylibium petroleiphilum PM1.</title>
        <authorList>
            <person name="Kane S.R."/>
            <person name="Chakicherla A.Y."/>
            <person name="Chain P.S.G."/>
            <person name="Schmidt R."/>
            <person name="Shin M.W."/>
            <person name="Legler T.C."/>
            <person name="Scow K.M."/>
            <person name="Larimer F.W."/>
            <person name="Lucas S.M."/>
            <person name="Richardson P.M."/>
            <person name="Hristova K.R."/>
        </authorList>
    </citation>
    <scope>NUCLEOTIDE SEQUENCE [LARGE SCALE GENOMIC DNA]</scope>
    <source>
        <strain evidence="11">ATCC BAA-1232 / LMG 22953 / PM1</strain>
    </source>
</reference>
<evidence type="ECO:0000256" key="2">
    <source>
        <dbReference type="ARBA" id="ARBA00012438"/>
    </source>
</evidence>
<dbReference type="eggNOG" id="COG4191">
    <property type="taxonomic scope" value="Bacteria"/>
</dbReference>
<evidence type="ECO:0000313" key="10">
    <source>
        <dbReference type="EMBL" id="ABM95492.1"/>
    </source>
</evidence>
<evidence type="ECO:0000256" key="3">
    <source>
        <dbReference type="ARBA" id="ARBA00022553"/>
    </source>
</evidence>
<sequence length="225" mass="25006">MGELAASIAHEVNQPLAAVVANAQACTRWLAANPRNDREARNAVDRIVRDANRASEVIARIRGFLRRDDPDRILLHVADVITEVFDMVRDLADRARVSLQFQARSALDPTFIDRVRMQQIVLNLVMNGIEAMSSVGDRPREMLVEAYDDGNENLVIEIRDSGIGFTPDIADRIFDAFYTTKPSGMGMGLSISRSIVESQGGRLWARVNDDFGATFIFSMPIVRAS</sequence>
<evidence type="ECO:0000256" key="4">
    <source>
        <dbReference type="ARBA" id="ARBA00022679"/>
    </source>
</evidence>
<dbReference type="InterPro" id="IPR003594">
    <property type="entry name" value="HATPase_dom"/>
</dbReference>
<evidence type="ECO:0000256" key="8">
    <source>
        <dbReference type="ARBA" id="ARBA00023012"/>
    </source>
</evidence>
<organism evidence="10 11">
    <name type="scientific">Methylibium petroleiphilum (strain ATCC BAA-1232 / LMG 22953 / PM1)</name>
    <dbReference type="NCBI Taxonomy" id="420662"/>
    <lineage>
        <taxon>Bacteria</taxon>
        <taxon>Pseudomonadati</taxon>
        <taxon>Pseudomonadota</taxon>
        <taxon>Betaproteobacteria</taxon>
        <taxon>Burkholderiales</taxon>
        <taxon>Sphaerotilaceae</taxon>
        <taxon>Methylibium</taxon>
    </lineage>
</organism>
<dbReference type="InterPro" id="IPR003661">
    <property type="entry name" value="HisK_dim/P_dom"/>
</dbReference>
<dbReference type="FunFam" id="1.10.287.130:FF:000055">
    <property type="entry name" value="Two-component sensor histidine kinase"/>
    <property type="match status" value="1"/>
</dbReference>
<dbReference type="GO" id="GO:0005524">
    <property type="term" value="F:ATP binding"/>
    <property type="evidence" value="ECO:0007669"/>
    <property type="project" value="UniProtKB-KW"/>
</dbReference>
<keyword evidence="11" id="KW-1185">Reference proteome</keyword>
<dbReference type="Proteomes" id="UP000000366">
    <property type="component" value="Chromosome"/>
</dbReference>
<evidence type="ECO:0000259" key="9">
    <source>
        <dbReference type="PROSITE" id="PS50109"/>
    </source>
</evidence>
<dbReference type="STRING" id="420662.Mpe_A2537"/>
<dbReference type="InterPro" id="IPR004358">
    <property type="entry name" value="Sig_transdc_His_kin-like_C"/>
</dbReference>
<dbReference type="InterPro" id="IPR036890">
    <property type="entry name" value="HATPase_C_sf"/>
</dbReference>
<keyword evidence="6" id="KW-0418">Kinase</keyword>
<keyword evidence="7" id="KW-0067">ATP-binding</keyword>
<dbReference type="PROSITE" id="PS50109">
    <property type="entry name" value="HIS_KIN"/>
    <property type="match status" value="1"/>
</dbReference>
<dbReference type="GO" id="GO:0000155">
    <property type="term" value="F:phosphorelay sensor kinase activity"/>
    <property type="evidence" value="ECO:0007669"/>
    <property type="project" value="InterPro"/>
</dbReference>
<keyword evidence="4" id="KW-0808">Transferase</keyword>
<dbReference type="InterPro" id="IPR036097">
    <property type="entry name" value="HisK_dim/P_sf"/>
</dbReference>